<feature type="transmembrane region" description="Helical" evidence="1">
    <location>
        <begin position="84"/>
        <end position="105"/>
    </location>
</feature>
<gene>
    <name evidence="2" type="ORF">FCS05_03245</name>
</gene>
<keyword evidence="1" id="KW-1133">Transmembrane helix</keyword>
<proteinExistence type="predicted"/>
<evidence type="ECO:0000313" key="2">
    <source>
        <dbReference type="EMBL" id="TLK30782.1"/>
    </source>
</evidence>
<dbReference type="AlphaFoldDB" id="A0AAJ5FAY8"/>
<dbReference type="InterPro" id="IPR009781">
    <property type="entry name" value="DUF1345"/>
</dbReference>
<name>A0AAJ5FAY8_9DEIO</name>
<dbReference type="Pfam" id="PF07077">
    <property type="entry name" value="DUF1345"/>
    <property type="match status" value="1"/>
</dbReference>
<evidence type="ECO:0000256" key="1">
    <source>
        <dbReference type="SAM" id="Phobius"/>
    </source>
</evidence>
<feature type="transmembrane region" description="Helical" evidence="1">
    <location>
        <begin position="45"/>
        <end position="64"/>
    </location>
</feature>
<protein>
    <submittedName>
        <fullName evidence="2">DUF1345 domain-containing protein</fullName>
    </submittedName>
</protein>
<organism evidence="2 3">
    <name type="scientific">Deinococcus metallilatus</name>
    <dbReference type="NCBI Taxonomy" id="1211322"/>
    <lineage>
        <taxon>Bacteria</taxon>
        <taxon>Thermotogati</taxon>
        <taxon>Deinococcota</taxon>
        <taxon>Deinococci</taxon>
        <taxon>Deinococcales</taxon>
        <taxon>Deinococcaceae</taxon>
        <taxon>Deinococcus</taxon>
    </lineage>
</organism>
<keyword evidence="1" id="KW-0472">Membrane</keyword>
<feature type="transmembrane region" description="Helical" evidence="1">
    <location>
        <begin position="20"/>
        <end position="38"/>
    </location>
</feature>
<feature type="transmembrane region" description="Helical" evidence="1">
    <location>
        <begin position="199"/>
        <end position="222"/>
    </location>
</feature>
<accession>A0AAJ5FAY8</accession>
<evidence type="ECO:0000313" key="3">
    <source>
        <dbReference type="Proteomes" id="UP000308000"/>
    </source>
</evidence>
<comment type="caution">
    <text evidence="2">The sequence shown here is derived from an EMBL/GenBank/DDBJ whole genome shotgun (WGS) entry which is preliminary data.</text>
</comment>
<dbReference type="Proteomes" id="UP000308000">
    <property type="component" value="Unassembled WGS sequence"/>
</dbReference>
<reference evidence="2 3" key="1">
    <citation type="submission" date="2019-04" db="EMBL/GenBank/DDBJ databases">
        <title>Deinococcus metalilatus MA1002 mutant No.5.</title>
        <authorList>
            <person name="Park W."/>
            <person name="Park C."/>
        </authorList>
    </citation>
    <scope>NUCLEOTIDE SEQUENCE [LARGE SCALE GENOMIC DNA]</scope>
    <source>
        <strain evidence="2 3">MA1002-m5</strain>
    </source>
</reference>
<sequence>MNHFPSSPTQQSPWPKSWPRLMIAGSAGIAAALVLPVAPAGVIRAMLGWDVGALTLLALTWHFILRSPPERTRYAAAVEDPGRAAVGASVLVSSVVSLVAAAWVIDGAKRLSPAAPGVPITFAVVAVVSGWFLTHTTYALRYAHLYYSDGDQEAGPDGGLEFPGATPPAALDFAYFSFVLGMTFQVSDVAVSSPVIRRVALWHGLTAFWFNVAILALTLNVLGSLI</sequence>
<feature type="transmembrane region" description="Helical" evidence="1">
    <location>
        <begin position="117"/>
        <end position="140"/>
    </location>
</feature>
<keyword evidence="1" id="KW-0812">Transmembrane</keyword>
<dbReference type="EMBL" id="VBRC01000002">
    <property type="protein sequence ID" value="TLK30782.1"/>
    <property type="molecule type" value="Genomic_DNA"/>
</dbReference>